<evidence type="ECO:0000313" key="3">
    <source>
        <dbReference type="Proteomes" id="UP000276061"/>
    </source>
</evidence>
<comment type="caution">
    <text evidence="2">The sequence shown here is derived from an EMBL/GenBank/DDBJ whole genome shotgun (WGS) entry which is preliminary data.</text>
</comment>
<protein>
    <submittedName>
        <fullName evidence="2">Uncharacterized protein</fullName>
    </submittedName>
</protein>
<feature type="region of interest" description="Disordered" evidence="1">
    <location>
        <begin position="1"/>
        <end position="31"/>
    </location>
</feature>
<proteinExistence type="predicted"/>
<feature type="region of interest" description="Disordered" evidence="1">
    <location>
        <begin position="62"/>
        <end position="84"/>
    </location>
</feature>
<dbReference type="RefSeq" id="WP_123252148.1">
    <property type="nucleotide sequence ID" value="NZ_RJLR01000009.1"/>
</dbReference>
<reference evidence="2 3" key="1">
    <citation type="submission" date="2018-11" db="EMBL/GenBank/DDBJ databases">
        <title>Characterization of surface water Dickeya isolates.</title>
        <authorList>
            <person name="Van Gijsegem F."/>
            <person name="Pedron J."/>
        </authorList>
    </citation>
    <scope>NUCLEOTIDE SEQUENCE [LARGE SCALE GENOMIC DNA]</scope>
    <source>
        <strain evidence="2 3">FVG1-MFV-O17</strain>
    </source>
</reference>
<feature type="compositionally biased region" description="Polar residues" evidence="1">
    <location>
        <begin position="22"/>
        <end position="31"/>
    </location>
</feature>
<dbReference type="Proteomes" id="UP000276061">
    <property type="component" value="Unassembled WGS sequence"/>
</dbReference>
<gene>
    <name evidence="2" type="ORF">EF878_04825</name>
</gene>
<sequence>MPKQKTMPKPSTSPGSGSAAAQRNNAPDNSIFSPLRDNVYLNKINSVLLDFLSKAGQLANSSTSTVASAQKSNQSGGKKGGKTSAAAQLGMLGNLARRFDAITAALNPTYAALKNARHLSQTGNSGLSRSGQSPSAGVTQSLVAQASDGVNSIYLSAAAAMQAQQHIAGLVPSTRLASTALPGNVSSLLNAQQSLNLPTNLLPQIGTGATSQTGAEGLSALFDTAQESFVGTEETSMMISALSNVDLDDGDGSSTFQGGLDNLQALSGSAMQLLNQPGLMNQNSVENHASLQSAMTNGHYNALSPNSSQRYFDQRVVNNITITVPENSNLDVIKQYIEEALRKYSPNSSAYSYNSMTSNLIS</sequence>
<dbReference type="AlphaFoldDB" id="A0A3N0G7F7"/>
<name>A0A3N0G7F7_9GAMM</name>
<accession>A0A3N0G7F7</accession>
<feature type="compositionally biased region" description="Low complexity" evidence="1">
    <location>
        <begin position="68"/>
        <end position="84"/>
    </location>
</feature>
<dbReference type="OrthoDB" id="6434477at2"/>
<organism evidence="2 3">
    <name type="scientific">Dickeya undicola</name>
    <dbReference type="NCBI Taxonomy" id="1577887"/>
    <lineage>
        <taxon>Bacteria</taxon>
        <taxon>Pseudomonadati</taxon>
        <taxon>Pseudomonadota</taxon>
        <taxon>Gammaproteobacteria</taxon>
        <taxon>Enterobacterales</taxon>
        <taxon>Pectobacteriaceae</taxon>
        <taxon>Dickeya</taxon>
    </lineage>
</organism>
<evidence type="ECO:0000313" key="2">
    <source>
        <dbReference type="EMBL" id="RNM08339.1"/>
    </source>
</evidence>
<evidence type="ECO:0000256" key="1">
    <source>
        <dbReference type="SAM" id="MobiDB-lite"/>
    </source>
</evidence>
<dbReference type="EMBL" id="RJLR01000009">
    <property type="protein sequence ID" value="RNM08339.1"/>
    <property type="molecule type" value="Genomic_DNA"/>
</dbReference>
<feature type="compositionally biased region" description="Low complexity" evidence="1">
    <location>
        <begin position="1"/>
        <end position="21"/>
    </location>
</feature>